<organism evidence="2 3">
    <name type="scientific">Brevibacillus fluminis</name>
    <dbReference type="NCBI Taxonomy" id="511487"/>
    <lineage>
        <taxon>Bacteria</taxon>
        <taxon>Bacillati</taxon>
        <taxon>Bacillota</taxon>
        <taxon>Bacilli</taxon>
        <taxon>Bacillales</taxon>
        <taxon>Paenibacillaceae</taxon>
        <taxon>Brevibacillus</taxon>
    </lineage>
</organism>
<dbReference type="OrthoDB" id="9810372at2"/>
<dbReference type="PANTHER" id="PTHR18964">
    <property type="entry name" value="ROK (REPRESSOR, ORF, KINASE) FAMILY"/>
    <property type="match status" value="1"/>
</dbReference>
<reference evidence="2 3" key="1">
    <citation type="submission" date="2018-10" db="EMBL/GenBank/DDBJ databases">
        <title>Phylogenomics of Brevibacillus.</title>
        <authorList>
            <person name="Dunlap C."/>
        </authorList>
    </citation>
    <scope>NUCLEOTIDE SEQUENCE [LARGE SCALE GENOMIC DNA]</scope>
    <source>
        <strain evidence="2 3">JCM 15716</strain>
    </source>
</reference>
<evidence type="ECO:0000313" key="3">
    <source>
        <dbReference type="Proteomes" id="UP000271031"/>
    </source>
</evidence>
<dbReference type="InterPro" id="IPR043129">
    <property type="entry name" value="ATPase_NBD"/>
</dbReference>
<dbReference type="EMBL" id="RHHQ01000012">
    <property type="protein sequence ID" value="RNB87178.1"/>
    <property type="molecule type" value="Genomic_DNA"/>
</dbReference>
<dbReference type="PANTHER" id="PTHR18964:SF149">
    <property type="entry name" value="BIFUNCTIONAL UDP-N-ACETYLGLUCOSAMINE 2-EPIMERASE_N-ACETYLMANNOSAMINE KINASE"/>
    <property type="match status" value="1"/>
</dbReference>
<comment type="similarity">
    <text evidence="1">Belongs to the ROK (NagC/XylR) family.</text>
</comment>
<dbReference type="InterPro" id="IPR049874">
    <property type="entry name" value="ROK_cs"/>
</dbReference>
<evidence type="ECO:0000256" key="1">
    <source>
        <dbReference type="ARBA" id="ARBA00006479"/>
    </source>
</evidence>
<accession>A0A3M8DGQ8</accession>
<proteinExistence type="inferred from homology"/>
<keyword evidence="3" id="KW-1185">Reference proteome</keyword>
<dbReference type="PROSITE" id="PS01125">
    <property type="entry name" value="ROK"/>
    <property type="match status" value="1"/>
</dbReference>
<gene>
    <name evidence="2" type="ORF">EDM56_15980</name>
</gene>
<dbReference type="AlphaFoldDB" id="A0A3M8DGQ8"/>
<comment type="caution">
    <text evidence="2">The sequence shown here is derived from an EMBL/GenBank/DDBJ whole genome shotgun (WGS) entry which is preliminary data.</text>
</comment>
<dbReference type="RefSeq" id="WP_122918877.1">
    <property type="nucleotide sequence ID" value="NZ_RHHQ01000012.1"/>
</dbReference>
<dbReference type="Gene3D" id="3.30.420.40">
    <property type="match status" value="2"/>
</dbReference>
<dbReference type="SUPFAM" id="SSF53067">
    <property type="entry name" value="Actin-like ATPase domain"/>
    <property type="match status" value="1"/>
</dbReference>
<evidence type="ECO:0000313" key="2">
    <source>
        <dbReference type="EMBL" id="RNB87178.1"/>
    </source>
</evidence>
<protein>
    <submittedName>
        <fullName evidence="2">ROK family protein</fullName>
    </submittedName>
</protein>
<dbReference type="Pfam" id="PF00480">
    <property type="entry name" value="ROK"/>
    <property type="match status" value="1"/>
</dbReference>
<dbReference type="Proteomes" id="UP000271031">
    <property type="component" value="Unassembled WGS sequence"/>
</dbReference>
<dbReference type="InterPro" id="IPR000600">
    <property type="entry name" value="ROK"/>
</dbReference>
<sequence length="334" mass="34563">MRYVIGLDVGGTTMKAAAMDETGRILARGAKETGPLGRPELLFERILALIEELRGGAGVPVEAVGIAIPGPFDPKRGLSVHSPNLGWKQVDVRTPLSAGCDLPLYFEHDLRTATLGEATFGAGRSVDNMIFAPLGTGFGAGVYSQGRLLAGTSGFFGEIGHVTVAGNDARCNCGKIGCVETIASASGIARLAREELERLLQQDAELAQKSPLYLLAGGDLAAITASVVAQAVKAGDQAAHSAWRAACEVIGWALAILINLFGPQKVIVGGGVSKAGELLLEPVRCSVERHAMATLYDCVEISIAELGADAGILGAGALALQSHSDGEKRGAILR</sequence>
<name>A0A3M8DGQ8_9BACL</name>